<dbReference type="Pfam" id="PF24931">
    <property type="entry name" value="ACT_ACR9_3rd"/>
    <property type="match status" value="1"/>
</dbReference>
<reference evidence="4 5" key="1">
    <citation type="submission" date="2018-07" db="EMBL/GenBank/DDBJ databases">
        <title>The complete nuclear genome of the prasinophyte Chloropicon primus (CCMP1205).</title>
        <authorList>
            <person name="Pombert J.-F."/>
            <person name="Otis C."/>
            <person name="Turmel M."/>
            <person name="Lemieux C."/>
        </authorList>
    </citation>
    <scope>NUCLEOTIDE SEQUENCE [LARGE SCALE GENOMIC DNA]</scope>
    <source>
        <strain evidence="4 5">CCMP1205</strain>
    </source>
</reference>
<evidence type="ECO:0000259" key="3">
    <source>
        <dbReference type="PROSITE" id="PS51671"/>
    </source>
</evidence>
<dbReference type="InterPro" id="IPR045865">
    <property type="entry name" value="ACT-like_dom_sf"/>
</dbReference>
<dbReference type="Pfam" id="PF24914">
    <property type="entry name" value="ACR10_N"/>
    <property type="match status" value="1"/>
</dbReference>
<feature type="domain" description="ACT" evidence="3">
    <location>
        <begin position="182"/>
        <end position="267"/>
    </location>
</feature>
<dbReference type="Pfam" id="PF24926">
    <property type="entry name" value="ACT_ACR9_C"/>
    <property type="match status" value="1"/>
</dbReference>
<dbReference type="PANTHER" id="PTHR31096:SF65">
    <property type="entry name" value="ACT DOMAIN-CONTAINING PROTEIN ACR9"/>
    <property type="match status" value="1"/>
</dbReference>
<name>A0A5B8ME88_9CHLO</name>
<feature type="region of interest" description="Disordered" evidence="2">
    <location>
        <begin position="15"/>
        <end position="35"/>
    </location>
</feature>
<proteinExistence type="predicted"/>
<evidence type="ECO:0000256" key="1">
    <source>
        <dbReference type="ARBA" id="ARBA00022737"/>
    </source>
</evidence>
<dbReference type="Proteomes" id="UP000316726">
    <property type="component" value="Chromosome 2"/>
</dbReference>
<dbReference type="AlphaFoldDB" id="A0A5B8ME88"/>
<organism evidence="4 5">
    <name type="scientific">Chloropicon primus</name>
    <dbReference type="NCBI Taxonomy" id="1764295"/>
    <lineage>
        <taxon>Eukaryota</taxon>
        <taxon>Viridiplantae</taxon>
        <taxon>Chlorophyta</taxon>
        <taxon>Chloropicophyceae</taxon>
        <taxon>Chloropicales</taxon>
        <taxon>Chloropicaceae</taxon>
        <taxon>Chloropicon</taxon>
    </lineage>
</organism>
<protein>
    <submittedName>
        <fullName evidence="4">ACT domain-containing protein</fullName>
    </submittedName>
</protein>
<keyword evidence="5" id="KW-1185">Reference proteome</keyword>
<evidence type="ECO:0000313" key="4">
    <source>
        <dbReference type="EMBL" id="QDZ18916.1"/>
    </source>
</evidence>
<dbReference type="PROSITE" id="PS51671">
    <property type="entry name" value="ACT"/>
    <property type="match status" value="1"/>
</dbReference>
<dbReference type="PANTHER" id="PTHR31096">
    <property type="entry name" value="ACT DOMAIN-CONTAINING PROTEIN ACR4-RELATED"/>
    <property type="match status" value="1"/>
</dbReference>
<dbReference type="SUPFAM" id="SSF55021">
    <property type="entry name" value="ACT-like"/>
    <property type="match status" value="2"/>
</dbReference>
<dbReference type="InterPro" id="IPR002912">
    <property type="entry name" value="ACT_dom"/>
</dbReference>
<dbReference type="EMBL" id="CP031035">
    <property type="protein sequence ID" value="QDZ18916.1"/>
    <property type="molecule type" value="Genomic_DNA"/>
</dbReference>
<keyword evidence="1" id="KW-0677">Repeat</keyword>
<dbReference type="OrthoDB" id="2019824at2759"/>
<evidence type="ECO:0000313" key="5">
    <source>
        <dbReference type="Proteomes" id="UP000316726"/>
    </source>
</evidence>
<sequence>MGLLVGGGGDGVLRSPLSLNTTGSRGGRVSEHETPLSMPLSPWCPAGVMASPSGGNTPRSSILSPLQDTVVVQDALDLGGEKQRDYKEIYISCCDAIGLGCMVTRTFVDFGLRIVSCDFSTDGRYCFIMFKVEPTPSTARKEAKDWALLRDLLVKICPADSLGALYYKPKFSNYHKTESYHILTVKCKDRPGLINWLMKNFWGFKTTIHRLKCTTTEDGEVVDKFYISDARAVEGLDPVDPLRAVIDSIKENLDAVVTVESVQDEYDTTIRRTRRLSNRCLDSSVYQQHQGSRSFDSFQSQSSLSEPLLASPNTCIHHAHEAHSSESPTSFESYCKATVEIDNWTSNENTILRCICPDRKGVLYDLFRLVSDVSLKASYGRIATNNSVCEALIFVKDSRGGQIKNEKAQEKLKDLIYGAIAQPFQLDLETSSKADCMELRVVAPVDTTGRGRPRVIFDVTTALCSLELEVFEAEMYVTGKLEDMDQKEVHLFYIKTENSEALKNDGKLMQAYKERIYETVFCELMGIVKSSKNSFSSRYPRRKRLKSMRFCRWLGWLGGWLHEGLSREN</sequence>
<dbReference type="STRING" id="1764295.A0A5B8ME88"/>
<dbReference type="InterPro" id="IPR056816">
    <property type="entry name" value="ACR2/9/10_N"/>
</dbReference>
<dbReference type="InterPro" id="IPR040217">
    <property type="entry name" value="ACR1-12"/>
</dbReference>
<gene>
    <name evidence="4" type="ORF">A3770_02p14340</name>
</gene>
<evidence type="ECO:0000256" key="2">
    <source>
        <dbReference type="SAM" id="MobiDB-lite"/>
    </source>
</evidence>
<accession>A0A5B8ME88</accession>
<dbReference type="InterPro" id="IPR056805">
    <property type="entry name" value="ACT_ACR9/10_C"/>
</dbReference>